<dbReference type="SUPFAM" id="SSF53335">
    <property type="entry name" value="S-adenosyl-L-methionine-dependent methyltransferases"/>
    <property type="match status" value="1"/>
</dbReference>
<dbReference type="CDD" id="cd02440">
    <property type="entry name" value="AdoMet_MTases"/>
    <property type="match status" value="1"/>
</dbReference>
<dbReference type="InterPro" id="IPR029063">
    <property type="entry name" value="SAM-dependent_MTases_sf"/>
</dbReference>
<dbReference type="GO" id="GO:0032259">
    <property type="term" value="P:methylation"/>
    <property type="evidence" value="ECO:0007669"/>
    <property type="project" value="UniProtKB-KW"/>
</dbReference>
<keyword evidence="2" id="KW-0489">Methyltransferase</keyword>
<organism evidence="2 3">
    <name type="scientific">Neotamlana nanhaiensis</name>
    <dbReference type="NCBI Taxonomy" id="1382798"/>
    <lineage>
        <taxon>Bacteria</taxon>
        <taxon>Pseudomonadati</taxon>
        <taxon>Bacteroidota</taxon>
        <taxon>Flavobacteriia</taxon>
        <taxon>Flavobacteriales</taxon>
        <taxon>Flavobacteriaceae</taxon>
        <taxon>Neotamlana</taxon>
    </lineage>
</organism>
<keyword evidence="2" id="KW-0808">Transferase</keyword>
<accession>A0A0D7W912</accession>
<dbReference type="GO" id="GO:0008757">
    <property type="term" value="F:S-adenosylmethionine-dependent methyltransferase activity"/>
    <property type="evidence" value="ECO:0007669"/>
    <property type="project" value="InterPro"/>
</dbReference>
<dbReference type="OrthoDB" id="703529at2"/>
<protein>
    <submittedName>
        <fullName evidence="2">Methyltransferase</fullName>
    </submittedName>
</protein>
<dbReference type="RefSeq" id="WP_044624658.1">
    <property type="nucleotide sequence ID" value="NZ_JTDV01000001.1"/>
</dbReference>
<reference evidence="2 3" key="1">
    <citation type="journal article" date="2015" name="Antonie Van Leeuwenhoek">
        <title>Tamlana nanhaiensis sp. nov., isolated from surface seawater collected from the South China Sea.</title>
        <authorList>
            <person name="Liu X."/>
            <person name="Lai Q."/>
            <person name="Du Y."/>
            <person name="Li G."/>
            <person name="Sun F."/>
            <person name="Shao Z."/>
        </authorList>
    </citation>
    <scope>NUCLEOTIDE SEQUENCE [LARGE SCALE GENOMIC DNA]</scope>
    <source>
        <strain evidence="2 3">FHC16</strain>
    </source>
</reference>
<name>A0A0D7W912_9FLAO</name>
<comment type="caution">
    <text evidence="2">The sequence shown here is derived from an EMBL/GenBank/DDBJ whole genome shotgun (WGS) entry which is preliminary data.</text>
</comment>
<dbReference type="PATRIC" id="fig|1382798.3.peg.31"/>
<evidence type="ECO:0000313" key="2">
    <source>
        <dbReference type="EMBL" id="KJD34277.1"/>
    </source>
</evidence>
<dbReference type="STRING" id="1382798.PK35_00155"/>
<gene>
    <name evidence="2" type="ORF">PK35_00155</name>
</gene>
<evidence type="ECO:0000259" key="1">
    <source>
        <dbReference type="Pfam" id="PF08241"/>
    </source>
</evidence>
<dbReference type="EMBL" id="JTDV01000001">
    <property type="protein sequence ID" value="KJD34277.1"/>
    <property type="molecule type" value="Genomic_DNA"/>
</dbReference>
<dbReference type="Gene3D" id="3.40.50.150">
    <property type="entry name" value="Vaccinia Virus protein VP39"/>
    <property type="match status" value="1"/>
</dbReference>
<keyword evidence="3" id="KW-1185">Reference proteome</keyword>
<dbReference type="InterPro" id="IPR013216">
    <property type="entry name" value="Methyltransf_11"/>
</dbReference>
<dbReference type="AlphaFoldDB" id="A0A0D7W912"/>
<dbReference type="Proteomes" id="UP000032361">
    <property type="component" value="Unassembled WGS sequence"/>
</dbReference>
<evidence type="ECO:0000313" key="3">
    <source>
        <dbReference type="Proteomes" id="UP000032361"/>
    </source>
</evidence>
<dbReference type="Pfam" id="PF08241">
    <property type="entry name" value="Methyltransf_11"/>
    <property type="match status" value="1"/>
</dbReference>
<sequence length="204" mass="23520">MAEFWESAFKSNAKMWGETPTDNALYVLGILEKYHVKNLLIPGFGYGRNAKVFYDNGINVTGMEISKTAIQRARLYFNNTTTIHHGSVNNMPFDDAVYDAVYCYSLIHLLNITERQKLIKDCYNQLKPNGIMIFVALSVNDKRFGVGDQISKNTFYSPNGLNLYFYNKASINEEFGDYNLQIVKEINEPEESPNERHWMIICKK</sequence>
<feature type="domain" description="Methyltransferase type 11" evidence="1">
    <location>
        <begin position="43"/>
        <end position="134"/>
    </location>
</feature>
<proteinExistence type="predicted"/>